<feature type="binding site" evidence="9">
    <location>
        <position position="172"/>
    </location>
    <ligand>
        <name>substrate</name>
    </ligand>
</feature>
<dbReference type="GO" id="GO:0008270">
    <property type="term" value="F:zinc ion binding"/>
    <property type="evidence" value="ECO:0007669"/>
    <property type="project" value="UniProtKB-UniRule"/>
</dbReference>
<dbReference type="RefSeq" id="WP_188953937.1">
    <property type="nucleotide sequence ID" value="NZ_BMIB01000003.1"/>
</dbReference>
<dbReference type="AlphaFoldDB" id="A0A917IZ39"/>
<evidence type="ECO:0000259" key="10">
    <source>
        <dbReference type="PROSITE" id="PS51464"/>
    </source>
</evidence>
<feature type="binding site" evidence="9">
    <location>
        <position position="172"/>
    </location>
    <ligand>
        <name>Zn(2+)</name>
        <dbReference type="ChEBI" id="CHEBI:29105"/>
    </ligand>
</feature>
<dbReference type="InterPro" id="IPR050099">
    <property type="entry name" value="SIS_GmhA/DiaA_subfam"/>
</dbReference>
<feature type="binding site" evidence="9">
    <location>
        <begin position="120"/>
        <end position="122"/>
    </location>
    <ligand>
        <name>substrate</name>
    </ligand>
</feature>
<dbReference type="GO" id="GO:0008968">
    <property type="term" value="F:D-sedoheptulose 7-phosphate isomerase activity"/>
    <property type="evidence" value="ECO:0007669"/>
    <property type="project" value="UniProtKB-UniRule"/>
</dbReference>
<dbReference type="Pfam" id="PF13580">
    <property type="entry name" value="SIS_2"/>
    <property type="match status" value="1"/>
</dbReference>
<dbReference type="GO" id="GO:0005975">
    <property type="term" value="P:carbohydrate metabolic process"/>
    <property type="evidence" value="ECO:0007669"/>
    <property type="project" value="UniProtKB-UniRule"/>
</dbReference>
<evidence type="ECO:0000256" key="8">
    <source>
        <dbReference type="ARBA" id="ARBA00023277"/>
    </source>
</evidence>
<comment type="catalytic activity">
    <reaction evidence="1 9">
        <text>2 D-sedoheptulose 7-phosphate = D-glycero-alpha-D-manno-heptose 7-phosphate + D-glycero-beta-D-manno-heptose 7-phosphate</text>
        <dbReference type="Rhea" id="RHEA:27489"/>
        <dbReference type="ChEBI" id="CHEBI:57483"/>
        <dbReference type="ChEBI" id="CHEBI:60203"/>
        <dbReference type="ChEBI" id="CHEBI:60204"/>
        <dbReference type="EC" id="5.3.1.28"/>
    </reaction>
</comment>
<dbReference type="InterPro" id="IPR046348">
    <property type="entry name" value="SIS_dom_sf"/>
</dbReference>
<dbReference type="HAMAP" id="MF_00067">
    <property type="entry name" value="GmhA"/>
    <property type="match status" value="1"/>
</dbReference>
<accession>A0A917IZ39</accession>
<feature type="binding site" evidence="9">
    <location>
        <begin position="52"/>
        <end position="54"/>
    </location>
    <ligand>
        <name>substrate</name>
    </ligand>
</feature>
<organism evidence="11 12">
    <name type="scientific">Filimonas zeae</name>
    <dbReference type="NCBI Taxonomy" id="1737353"/>
    <lineage>
        <taxon>Bacteria</taxon>
        <taxon>Pseudomonadati</taxon>
        <taxon>Bacteroidota</taxon>
        <taxon>Chitinophagia</taxon>
        <taxon>Chitinophagales</taxon>
        <taxon>Chitinophagaceae</taxon>
        <taxon>Filimonas</taxon>
    </lineage>
</organism>
<dbReference type="EMBL" id="BMIB01000003">
    <property type="protein sequence ID" value="GGH71841.1"/>
    <property type="molecule type" value="Genomic_DNA"/>
</dbReference>
<gene>
    <name evidence="11" type="primary">gmhA2</name>
    <name evidence="9" type="synonym">gmhA</name>
    <name evidence="11" type="ORF">GCM10011379_31610</name>
</gene>
<evidence type="ECO:0000256" key="9">
    <source>
        <dbReference type="HAMAP-Rule" id="MF_00067"/>
    </source>
</evidence>
<dbReference type="GO" id="GO:1901135">
    <property type="term" value="P:carbohydrate derivative metabolic process"/>
    <property type="evidence" value="ECO:0007669"/>
    <property type="project" value="InterPro"/>
</dbReference>
<evidence type="ECO:0000256" key="2">
    <source>
        <dbReference type="ARBA" id="ARBA00004496"/>
    </source>
</evidence>
<evidence type="ECO:0000313" key="11">
    <source>
        <dbReference type="EMBL" id="GGH71841.1"/>
    </source>
</evidence>
<keyword evidence="7 9" id="KW-0413">Isomerase</keyword>
<evidence type="ECO:0000256" key="4">
    <source>
        <dbReference type="ARBA" id="ARBA00022490"/>
    </source>
</evidence>
<dbReference type="CDD" id="cd05006">
    <property type="entry name" value="SIS_GmhA"/>
    <property type="match status" value="1"/>
</dbReference>
<reference evidence="11" key="1">
    <citation type="journal article" date="2014" name="Int. J. Syst. Evol. Microbiol.">
        <title>Complete genome sequence of Corynebacterium casei LMG S-19264T (=DSM 44701T), isolated from a smear-ripened cheese.</title>
        <authorList>
            <consortium name="US DOE Joint Genome Institute (JGI-PGF)"/>
            <person name="Walter F."/>
            <person name="Albersmeier A."/>
            <person name="Kalinowski J."/>
            <person name="Ruckert C."/>
        </authorList>
    </citation>
    <scope>NUCLEOTIDE SEQUENCE</scope>
    <source>
        <strain evidence="11">CGMCC 1.15290</strain>
    </source>
</reference>
<evidence type="ECO:0000256" key="1">
    <source>
        <dbReference type="ARBA" id="ARBA00000348"/>
    </source>
</evidence>
<keyword evidence="8 9" id="KW-0119">Carbohydrate metabolism</keyword>
<dbReference type="InterPro" id="IPR001347">
    <property type="entry name" value="SIS_dom"/>
</dbReference>
<dbReference type="Proteomes" id="UP000627292">
    <property type="component" value="Unassembled WGS sequence"/>
</dbReference>
<comment type="cofactor">
    <cofactor evidence="9">
        <name>Zn(2+)</name>
        <dbReference type="ChEBI" id="CHEBI:29105"/>
    </cofactor>
    <text evidence="9">Binds 1 zinc ion per subunit.</text>
</comment>
<comment type="miscellaneous">
    <text evidence="9">The reaction produces a racemic mixture of D-glycero-alpha-D-manno-heptose 7-phosphate and D-glycero-beta-D-manno-heptose 7-phosphate.</text>
</comment>
<dbReference type="PROSITE" id="PS51464">
    <property type="entry name" value="SIS"/>
    <property type="match status" value="1"/>
</dbReference>
<evidence type="ECO:0000256" key="6">
    <source>
        <dbReference type="ARBA" id="ARBA00022833"/>
    </source>
</evidence>
<feature type="binding site" evidence="9">
    <location>
        <begin position="94"/>
        <end position="95"/>
    </location>
    <ligand>
        <name>substrate</name>
    </ligand>
</feature>
<comment type="similarity">
    <text evidence="3 9">Belongs to the SIS family. GmhA subfamily.</text>
</comment>
<dbReference type="InterPro" id="IPR004515">
    <property type="entry name" value="Phosphoheptose_Isoase"/>
</dbReference>
<name>A0A917IZ39_9BACT</name>
<evidence type="ECO:0000256" key="5">
    <source>
        <dbReference type="ARBA" id="ARBA00022723"/>
    </source>
</evidence>
<dbReference type="InterPro" id="IPR035461">
    <property type="entry name" value="GmhA/DiaA"/>
</dbReference>
<dbReference type="PANTHER" id="PTHR30390:SF6">
    <property type="entry name" value="DNAA INITIATOR-ASSOCIATING PROTEIN DIAA"/>
    <property type="match status" value="1"/>
</dbReference>
<dbReference type="PANTHER" id="PTHR30390">
    <property type="entry name" value="SEDOHEPTULOSE 7-PHOSPHATE ISOMERASE / DNAA INITIATOR-ASSOCIATING FACTOR FOR REPLICATION INITIATION"/>
    <property type="match status" value="1"/>
</dbReference>
<feature type="binding site" evidence="9">
    <location>
        <position position="61"/>
    </location>
    <ligand>
        <name>Zn(2+)</name>
        <dbReference type="ChEBI" id="CHEBI:29105"/>
    </ligand>
</feature>
<comment type="function">
    <text evidence="9">Catalyzes the isomerization of sedoheptulose 7-phosphate in D-glycero-D-manno-heptose 7-phosphate.</text>
</comment>
<evidence type="ECO:0000313" key="12">
    <source>
        <dbReference type="Proteomes" id="UP000627292"/>
    </source>
</evidence>
<feature type="binding site" evidence="9">
    <location>
        <position position="65"/>
    </location>
    <ligand>
        <name>substrate</name>
    </ligand>
</feature>
<feature type="binding site" evidence="9">
    <location>
        <position position="180"/>
    </location>
    <ligand>
        <name>Zn(2+)</name>
        <dbReference type="ChEBI" id="CHEBI:29105"/>
    </ligand>
</feature>
<keyword evidence="5 9" id="KW-0479">Metal-binding</keyword>
<keyword evidence="12" id="KW-1185">Reference proteome</keyword>
<keyword evidence="6 9" id="KW-0862">Zinc</keyword>
<feature type="binding site" evidence="9">
    <location>
        <position position="125"/>
    </location>
    <ligand>
        <name>substrate</name>
    </ligand>
</feature>
<comment type="pathway">
    <text evidence="9">Carbohydrate biosynthesis; D-glycero-D-manno-heptose 7-phosphate biosynthesis; D-glycero-alpha-D-manno-heptose 7-phosphate and D-glycero-beta-D-manno-heptose 7-phosphate from sedoheptulose 7-phosphate: step 1/1.</text>
</comment>
<dbReference type="SUPFAM" id="SSF53697">
    <property type="entry name" value="SIS domain"/>
    <property type="match status" value="1"/>
</dbReference>
<feature type="domain" description="SIS" evidence="10">
    <location>
        <begin position="37"/>
        <end position="193"/>
    </location>
</feature>
<evidence type="ECO:0000256" key="3">
    <source>
        <dbReference type="ARBA" id="ARBA00009894"/>
    </source>
</evidence>
<dbReference type="GO" id="GO:0097367">
    <property type="term" value="F:carbohydrate derivative binding"/>
    <property type="evidence" value="ECO:0007669"/>
    <property type="project" value="InterPro"/>
</dbReference>
<comment type="caution">
    <text evidence="11">The sequence shown here is derived from an EMBL/GenBank/DDBJ whole genome shotgun (WGS) entry which is preliminary data.</text>
</comment>
<feature type="binding site" evidence="9">
    <location>
        <position position="65"/>
    </location>
    <ligand>
        <name>Zn(2+)</name>
        <dbReference type="ChEBI" id="CHEBI:29105"/>
    </ligand>
</feature>
<dbReference type="GO" id="GO:0005737">
    <property type="term" value="C:cytoplasm"/>
    <property type="evidence" value="ECO:0007669"/>
    <property type="project" value="UniProtKB-SubCell"/>
</dbReference>
<keyword evidence="4 9" id="KW-0963">Cytoplasm</keyword>
<dbReference type="Gene3D" id="3.40.50.10490">
    <property type="entry name" value="Glucose-6-phosphate isomerase like protein, domain 1"/>
    <property type="match status" value="1"/>
</dbReference>
<reference evidence="11" key="2">
    <citation type="submission" date="2020-09" db="EMBL/GenBank/DDBJ databases">
        <authorList>
            <person name="Sun Q."/>
            <person name="Zhou Y."/>
        </authorList>
    </citation>
    <scope>NUCLEOTIDE SEQUENCE</scope>
    <source>
        <strain evidence="11">CGMCC 1.15290</strain>
    </source>
</reference>
<protein>
    <recommendedName>
        <fullName evidence="9">Phosphoheptose isomerase</fullName>
        <ecNumber evidence="9">5.3.1.28</ecNumber>
    </recommendedName>
    <alternativeName>
        <fullName evidence="9">Sedoheptulose 7-phosphate isomerase</fullName>
    </alternativeName>
</protein>
<dbReference type="EC" id="5.3.1.28" evidence="9"/>
<evidence type="ECO:0000256" key="7">
    <source>
        <dbReference type="ARBA" id="ARBA00023235"/>
    </source>
</evidence>
<sequence>MSTNQIQSLIQASIDVKQQLLADEKILSVIAASVDAITRSFANGNKVLFCGNGGSAADAQHLAAEFSGRFYKNRKALPAEALHCNTSYLTAVANDYSYDVIYARLVEGIAHKGDVLIGFSTSGNSANVVKALEVARSMGVITIGFTGAAGGAMKELSDYLFNVPSSDTPRIQECHILIGHIICQLVEANLFTA</sequence>
<proteinExistence type="inferred from homology"/>
<comment type="subcellular location">
    <subcellularLocation>
        <location evidence="2 9">Cytoplasm</location>
    </subcellularLocation>
</comment>